<evidence type="ECO:0000313" key="1">
    <source>
        <dbReference type="EMBL" id="KAG6774366.1"/>
    </source>
</evidence>
<dbReference type="OrthoDB" id="1732493at2759"/>
<evidence type="ECO:0000313" key="2">
    <source>
        <dbReference type="Proteomes" id="UP000886885"/>
    </source>
</evidence>
<protein>
    <recommendedName>
        <fullName evidence="3">Protein kinase domain-containing protein</fullName>
    </recommendedName>
</protein>
<sequence>MWEKEISFVMEDPLGRDTLAAGLHKPEQPTRKYNGGHAVRGEERKLSLQHYRERGILQRDIKGSNVRIDKNGILKIADFRISNYCSPKQKQPLTKPSYDTLVSHPCQEVQKYTVKPTIVNWVEHLHRTFKLCGTPSQDYWKKLQLSTFRPPRTYKPGLFEAFRTFPEIALGLLTTTFLALDPISLLSSVELIPELIFLLQFFHRSPLACDLSGLPAILEVEDEPTQAEEPRK</sequence>
<dbReference type="EMBL" id="JAAWWB010000010">
    <property type="protein sequence ID" value="KAG6774366.1"/>
    <property type="molecule type" value="Genomic_DNA"/>
</dbReference>
<organism evidence="1 2">
    <name type="scientific">Populus tomentosa</name>
    <name type="common">Chinese white poplar</name>
    <dbReference type="NCBI Taxonomy" id="118781"/>
    <lineage>
        <taxon>Eukaryota</taxon>
        <taxon>Viridiplantae</taxon>
        <taxon>Streptophyta</taxon>
        <taxon>Embryophyta</taxon>
        <taxon>Tracheophyta</taxon>
        <taxon>Spermatophyta</taxon>
        <taxon>Magnoliopsida</taxon>
        <taxon>eudicotyledons</taxon>
        <taxon>Gunneridae</taxon>
        <taxon>Pentapetalae</taxon>
        <taxon>rosids</taxon>
        <taxon>fabids</taxon>
        <taxon>Malpighiales</taxon>
        <taxon>Salicaceae</taxon>
        <taxon>Saliceae</taxon>
        <taxon>Populus</taxon>
    </lineage>
</organism>
<proteinExistence type="predicted"/>
<evidence type="ECO:0008006" key="3">
    <source>
        <dbReference type="Google" id="ProtNLM"/>
    </source>
</evidence>
<dbReference type="Proteomes" id="UP000886885">
    <property type="component" value="Chromosome 5D"/>
</dbReference>
<comment type="caution">
    <text evidence="1">The sequence shown here is derived from an EMBL/GenBank/DDBJ whole genome shotgun (WGS) entry which is preliminary data.</text>
</comment>
<name>A0A8X8CSR3_POPTO</name>
<keyword evidence="2" id="KW-1185">Reference proteome</keyword>
<gene>
    <name evidence="1" type="ORF">POTOM_021719</name>
</gene>
<dbReference type="AlphaFoldDB" id="A0A8X8CSR3"/>
<accession>A0A8X8CSR3</accession>
<reference evidence="1" key="1">
    <citation type="journal article" date="2020" name="bioRxiv">
        <title>Hybrid origin of Populus tomentosa Carr. identified through genome sequencing and phylogenomic analysis.</title>
        <authorList>
            <person name="An X."/>
            <person name="Gao K."/>
            <person name="Chen Z."/>
            <person name="Li J."/>
            <person name="Yang X."/>
            <person name="Yang X."/>
            <person name="Zhou J."/>
            <person name="Guo T."/>
            <person name="Zhao T."/>
            <person name="Huang S."/>
            <person name="Miao D."/>
            <person name="Khan W.U."/>
            <person name="Rao P."/>
            <person name="Ye M."/>
            <person name="Lei B."/>
            <person name="Liao W."/>
            <person name="Wang J."/>
            <person name="Ji L."/>
            <person name="Li Y."/>
            <person name="Guo B."/>
            <person name="Mustafa N.S."/>
            <person name="Li S."/>
            <person name="Yun Q."/>
            <person name="Keller S.R."/>
            <person name="Mao J."/>
            <person name="Zhang R."/>
            <person name="Strauss S.H."/>
        </authorList>
    </citation>
    <scope>NUCLEOTIDE SEQUENCE</scope>
    <source>
        <strain evidence="1">GM15</strain>
        <tissue evidence="1">Leaf</tissue>
    </source>
</reference>